<dbReference type="InterPro" id="IPR050482">
    <property type="entry name" value="Sensor_HK_TwoCompSys"/>
</dbReference>
<dbReference type="EMBL" id="JAKLTN010000004">
    <property type="protein sequence ID" value="MCG2578696.1"/>
    <property type="molecule type" value="Genomic_DNA"/>
</dbReference>
<accession>A0ABS9K6C3</accession>
<proteinExistence type="predicted"/>
<dbReference type="Proteomes" id="UP001165384">
    <property type="component" value="Unassembled WGS sequence"/>
</dbReference>
<dbReference type="Pfam" id="PF02518">
    <property type="entry name" value="HATPase_c"/>
    <property type="match status" value="1"/>
</dbReference>
<keyword evidence="4" id="KW-0812">Transmembrane</keyword>
<dbReference type="CDD" id="cd19410">
    <property type="entry name" value="HK9-like_sensor"/>
    <property type="match status" value="1"/>
</dbReference>
<dbReference type="SUPFAM" id="SSF55874">
    <property type="entry name" value="ATPase domain of HSP90 chaperone/DNA topoisomerase II/histidine kinase"/>
    <property type="match status" value="1"/>
</dbReference>
<evidence type="ECO:0000313" key="6">
    <source>
        <dbReference type="EMBL" id="MCG2578696.1"/>
    </source>
</evidence>
<dbReference type="InterPro" id="IPR011712">
    <property type="entry name" value="Sig_transdc_His_kin_sub3_dim/P"/>
</dbReference>
<keyword evidence="1" id="KW-0808">Transferase</keyword>
<protein>
    <submittedName>
        <fullName evidence="6">CHASE3 domain-containing protein</fullName>
    </submittedName>
</protein>
<dbReference type="RefSeq" id="WP_275712086.1">
    <property type="nucleotide sequence ID" value="NZ_JAKLTN010000004.1"/>
</dbReference>
<evidence type="ECO:0000313" key="7">
    <source>
        <dbReference type="Proteomes" id="UP001165384"/>
    </source>
</evidence>
<reference evidence="6" key="1">
    <citation type="submission" date="2022-01" db="EMBL/GenBank/DDBJ databases">
        <authorList>
            <person name="Jo J.-H."/>
            <person name="Im W.-T."/>
        </authorList>
    </citation>
    <scope>NUCLEOTIDE SEQUENCE</scope>
    <source>
        <strain evidence="6">XY25</strain>
    </source>
</reference>
<keyword evidence="4" id="KW-1133">Transmembrane helix</keyword>
<dbReference type="PANTHER" id="PTHR24421:SF58">
    <property type="entry name" value="SIGNAL TRANSDUCTION HISTIDINE-PROTEIN KINASE_PHOSPHATASE UHPB"/>
    <property type="match status" value="1"/>
</dbReference>
<evidence type="ECO:0000256" key="4">
    <source>
        <dbReference type="SAM" id="Phobius"/>
    </source>
</evidence>
<evidence type="ECO:0000256" key="2">
    <source>
        <dbReference type="ARBA" id="ARBA00022777"/>
    </source>
</evidence>
<dbReference type="PANTHER" id="PTHR24421">
    <property type="entry name" value="NITRATE/NITRITE SENSOR PROTEIN NARX-RELATED"/>
    <property type="match status" value="1"/>
</dbReference>
<keyword evidence="4" id="KW-0472">Membrane</keyword>
<evidence type="ECO:0000256" key="1">
    <source>
        <dbReference type="ARBA" id="ARBA00022679"/>
    </source>
</evidence>
<gene>
    <name evidence="6" type="ORF">LZ012_16985</name>
</gene>
<comment type="caution">
    <text evidence="6">The sequence shown here is derived from an EMBL/GenBank/DDBJ whole genome shotgun (WGS) entry which is preliminary data.</text>
</comment>
<organism evidence="6 7">
    <name type="scientific">Dechloromonas hankyongensis</name>
    <dbReference type="NCBI Taxonomy" id="2908002"/>
    <lineage>
        <taxon>Bacteria</taxon>
        <taxon>Pseudomonadati</taxon>
        <taxon>Pseudomonadota</taxon>
        <taxon>Betaproteobacteria</taxon>
        <taxon>Rhodocyclales</taxon>
        <taxon>Azonexaceae</taxon>
        <taxon>Dechloromonas</taxon>
    </lineage>
</organism>
<evidence type="ECO:0000259" key="5">
    <source>
        <dbReference type="SMART" id="SM00387"/>
    </source>
</evidence>
<name>A0ABS9K6C3_9RHOO</name>
<feature type="transmembrane region" description="Helical" evidence="4">
    <location>
        <begin position="183"/>
        <end position="203"/>
    </location>
</feature>
<dbReference type="Gene3D" id="3.30.565.10">
    <property type="entry name" value="Histidine kinase-like ATPase, C-terminal domain"/>
    <property type="match status" value="1"/>
</dbReference>
<dbReference type="SMART" id="SM00387">
    <property type="entry name" value="HATPase_c"/>
    <property type="match status" value="1"/>
</dbReference>
<dbReference type="Pfam" id="PF07730">
    <property type="entry name" value="HisKA_3"/>
    <property type="match status" value="1"/>
</dbReference>
<sequence>MPPPRPSGRLARNWHHLLLALGCAFVLLLLGSSHWQGTASLRALGDLRQQAARVEHLDSLLIQLMDAESAVRGYLLSGNRTHLEPYRKILATVHQTLDDIHRDLEGDPANDEALADLTGLVVIKLRSLDTAVDRGIAGEETRIQGKRYTDRIRERIYGLKAMLADEAGVSFERSTRHVERTRWVVLTLATGVLVLMAVVFFFVERQFKLRGEIASLLRTENQRLDALVQERTAELSDLASYLTNAREAEKQRLARELHDELGALLTAAKMESGWLIRKIAEVEGVPLHEHLARLEGILDRGIALKRRIIDGLRPPLLEALGLVSTLRLLGEEFAEGGSEKFTLDLPEDNVALPPATALALYRIAQEALTNIRKHAAARQVHLSLHIAAGQLELVVTDDGAGFRTGWVRGRQHGLIGMKHRVQMCAGDFSVTSQPGQGTRIVAHIPLPPAVENSVQPDAAART</sequence>
<feature type="domain" description="Histidine kinase/HSP90-like ATPase" evidence="5">
    <location>
        <begin position="355"/>
        <end position="448"/>
    </location>
</feature>
<dbReference type="CDD" id="cd16917">
    <property type="entry name" value="HATPase_UhpB-NarQ-NarX-like"/>
    <property type="match status" value="1"/>
</dbReference>
<dbReference type="InterPro" id="IPR007891">
    <property type="entry name" value="CHASE3"/>
</dbReference>
<dbReference type="InterPro" id="IPR003594">
    <property type="entry name" value="HATPase_dom"/>
</dbReference>
<dbReference type="InterPro" id="IPR036890">
    <property type="entry name" value="HATPase_C_sf"/>
</dbReference>
<keyword evidence="7" id="KW-1185">Reference proteome</keyword>
<dbReference type="PROSITE" id="PS51257">
    <property type="entry name" value="PROKAR_LIPOPROTEIN"/>
    <property type="match status" value="1"/>
</dbReference>
<dbReference type="Pfam" id="PF05227">
    <property type="entry name" value="CHASE3"/>
    <property type="match status" value="1"/>
</dbReference>
<dbReference type="Gene3D" id="1.20.5.1930">
    <property type="match status" value="1"/>
</dbReference>
<keyword evidence="2" id="KW-0418">Kinase</keyword>
<evidence type="ECO:0000256" key="3">
    <source>
        <dbReference type="ARBA" id="ARBA00023012"/>
    </source>
</evidence>
<keyword evidence="3" id="KW-0902">Two-component regulatory system</keyword>